<dbReference type="InterPro" id="IPR051459">
    <property type="entry name" value="Cytochrome_c-type_DH"/>
</dbReference>
<protein>
    <submittedName>
        <fullName evidence="12">Alcohol dehydrogenase</fullName>
    </submittedName>
</protein>
<feature type="binding site" description="covalent" evidence="9">
    <location>
        <position position="343"/>
    </location>
    <ligand>
        <name>heme c</name>
        <dbReference type="ChEBI" id="CHEBI:61717"/>
        <label>3</label>
    </ligand>
</feature>
<evidence type="ECO:0000256" key="2">
    <source>
        <dbReference type="ARBA" id="ARBA00022475"/>
    </source>
</evidence>
<evidence type="ECO:0000256" key="10">
    <source>
        <dbReference type="PIRSR" id="PIRSR000018-51"/>
    </source>
</evidence>
<keyword evidence="13" id="KW-1185">Reference proteome</keyword>
<dbReference type="PIRSF" id="PIRSF000018">
    <property type="entry name" value="Mb_ADH_cyt_c"/>
    <property type="match status" value="1"/>
</dbReference>
<evidence type="ECO:0000256" key="3">
    <source>
        <dbReference type="ARBA" id="ARBA00022617"/>
    </source>
</evidence>
<dbReference type="PANTHER" id="PTHR35008">
    <property type="entry name" value="BLL4482 PROTEIN-RELATED"/>
    <property type="match status" value="1"/>
</dbReference>
<feature type="binding site" description="axial binding residue" evidence="10">
    <location>
        <position position="64"/>
    </location>
    <ligand>
        <name>heme c</name>
        <dbReference type="ChEBI" id="CHEBI:61717"/>
        <label>1</label>
    </ligand>
    <ligandPart>
        <name>Fe</name>
        <dbReference type="ChEBI" id="CHEBI:18248"/>
    </ligandPart>
</feature>
<dbReference type="RefSeq" id="WP_109236229.1">
    <property type="nucleotide sequence ID" value="NZ_BMXZ01000002.1"/>
</dbReference>
<dbReference type="SUPFAM" id="SSF46626">
    <property type="entry name" value="Cytochrome c"/>
    <property type="match status" value="3"/>
</dbReference>
<feature type="domain" description="Cytochrome c" evidence="11">
    <location>
        <begin position="327"/>
        <end position="416"/>
    </location>
</feature>
<dbReference type="AlphaFoldDB" id="A0A2U2AJN2"/>
<dbReference type="PROSITE" id="PS51007">
    <property type="entry name" value="CYTC"/>
    <property type="match status" value="3"/>
</dbReference>
<dbReference type="GO" id="GO:0005886">
    <property type="term" value="C:plasma membrane"/>
    <property type="evidence" value="ECO:0007669"/>
    <property type="project" value="UniProtKB-SubCell"/>
</dbReference>
<evidence type="ECO:0000256" key="5">
    <source>
        <dbReference type="ARBA" id="ARBA00022729"/>
    </source>
</evidence>
<feature type="binding site" description="axial binding residue" evidence="10">
    <location>
        <position position="210"/>
    </location>
    <ligand>
        <name>heme c</name>
        <dbReference type="ChEBI" id="CHEBI:61717"/>
        <label>2</label>
    </ligand>
    <ligandPart>
        <name>Fe</name>
        <dbReference type="ChEBI" id="CHEBI:18248"/>
    </ligandPart>
</feature>
<dbReference type="EMBL" id="QEWR01000003">
    <property type="protein sequence ID" value="PWD83011.1"/>
    <property type="molecule type" value="Genomic_DNA"/>
</dbReference>
<comment type="cofactor">
    <cofactor evidence="9">
        <name>heme c</name>
        <dbReference type="ChEBI" id="CHEBI:61717"/>
    </cofactor>
    <text evidence="9">Binds 3 heme c groups covalently per subunit.</text>
</comment>
<keyword evidence="5" id="KW-0732">Signal</keyword>
<keyword evidence="6" id="KW-0677">Repeat</keyword>
<dbReference type="Pfam" id="PF00034">
    <property type="entry name" value="Cytochrom_C"/>
    <property type="match status" value="2"/>
</dbReference>
<dbReference type="PANTHER" id="PTHR35008:SF8">
    <property type="entry name" value="ALCOHOL DEHYDROGENASE CYTOCHROME C SUBUNIT"/>
    <property type="match status" value="1"/>
</dbReference>
<dbReference type="InterPro" id="IPR014353">
    <property type="entry name" value="Membr-bd_ADH_cyt_c"/>
</dbReference>
<dbReference type="Gene3D" id="1.10.760.10">
    <property type="entry name" value="Cytochrome c-like domain"/>
    <property type="match status" value="3"/>
</dbReference>
<keyword evidence="7 10" id="KW-0408">Iron</keyword>
<dbReference type="GO" id="GO:0009055">
    <property type="term" value="F:electron transfer activity"/>
    <property type="evidence" value="ECO:0007669"/>
    <property type="project" value="InterPro"/>
</dbReference>
<dbReference type="InterPro" id="IPR009056">
    <property type="entry name" value="Cyt_c-like_dom"/>
</dbReference>
<evidence type="ECO:0000313" key="12">
    <source>
        <dbReference type="EMBL" id="PWD83011.1"/>
    </source>
</evidence>
<evidence type="ECO:0000256" key="4">
    <source>
        <dbReference type="ARBA" id="ARBA00022723"/>
    </source>
</evidence>
<comment type="caution">
    <text evidence="12">The sequence shown here is derived from an EMBL/GenBank/DDBJ whole genome shotgun (WGS) entry which is preliminary data.</text>
</comment>
<evidence type="ECO:0000259" key="11">
    <source>
        <dbReference type="PROSITE" id="PS51007"/>
    </source>
</evidence>
<accession>A0A2U2AJN2</accession>
<keyword evidence="2" id="KW-1003">Cell membrane</keyword>
<feature type="binding site" description="covalent" evidence="9">
    <location>
        <position position="63"/>
    </location>
    <ligand>
        <name>heme c</name>
        <dbReference type="ChEBI" id="CHEBI:61717"/>
        <label>1</label>
    </ligand>
</feature>
<dbReference type="GO" id="GO:0016614">
    <property type="term" value="F:oxidoreductase activity, acting on CH-OH group of donors"/>
    <property type="evidence" value="ECO:0007669"/>
    <property type="project" value="InterPro"/>
</dbReference>
<evidence type="ECO:0000256" key="7">
    <source>
        <dbReference type="ARBA" id="ARBA00023004"/>
    </source>
</evidence>
<evidence type="ECO:0000256" key="8">
    <source>
        <dbReference type="ARBA" id="ARBA00023136"/>
    </source>
</evidence>
<gene>
    <name evidence="12" type="ORF">DC082_06160</name>
</gene>
<feature type="binding site" description="covalent" evidence="9">
    <location>
        <position position="209"/>
    </location>
    <ligand>
        <name>heme c</name>
        <dbReference type="ChEBI" id="CHEBI:61717"/>
        <label>2</label>
    </ligand>
</feature>
<name>A0A2U2AJN2_9GAMM</name>
<feature type="binding site" description="covalent" evidence="9">
    <location>
        <position position="60"/>
    </location>
    <ligand>
        <name>heme c</name>
        <dbReference type="ChEBI" id="CHEBI:61717"/>
        <label>1</label>
    </ligand>
</feature>
<evidence type="ECO:0000256" key="9">
    <source>
        <dbReference type="PIRSR" id="PIRSR000018-50"/>
    </source>
</evidence>
<feature type="domain" description="Cytochrome c" evidence="11">
    <location>
        <begin position="46"/>
        <end position="149"/>
    </location>
</feature>
<evidence type="ECO:0000313" key="13">
    <source>
        <dbReference type="Proteomes" id="UP000244948"/>
    </source>
</evidence>
<evidence type="ECO:0000256" key="6">
    <source>
        <dbReference type="ARBA" id="ARBA00022737"/>
    </source>
</evidence>
<keyword evidence="3 9" id="KW-0349">Heme</keyword>
<dbReference type="InterPro" id="IPR036909">
    <property type="entry name" value="Cyt_c-like_dom_sf"/>
</dbReference>
<organism evidence="12 13">
    <name type="scientific">Ignatzschineria indica</name>
    <dbReference type="NCBI Taxonomy" id="472583"/>
    <lineage>
        <taxon>Bacteria</taxon>
        <taxon>Pseudomonadati</taxon>
        <taxon>Pseudomonadota</taxon>
        <taxon>Gammaproteobacteria</taxon>
        <taxon>Cardiobacteriales</taxon>
        <taxon>Ignatzschineriaceae</taxon>
        <taxon>Ignatzschineria</taxon>
    </lineage>
</organism>
<dbReference type="Proteomes" id="UP000244948">
    <property type="component" value="Unassembled WGS sequence"/>
</dbReference>
<evidence type="ECO:0000256" key="1">
    <source>
        <dbReference type="ARBA" id="ARBA00004236"/>
    </source>
</evidence>
<sequence length="447" mass="49527">MKKIIIWIIAILVLLLLVGYLTSLGIVHSRKVNPNHYSSNIDYNSEILAKGEYIAQLADCAACHTAPGGANYAGGLAIDSPFGTIYSMNITPDMETGIGAYSLADFKNAVQRGIRKDGSALYPAMPYPSFTIMNDQDIEALYAYFMSIEPVRQKDQPSTFPWFMSMRWPVTYWQLLFSPIRQFTPNPQLSDEENRGAYIVEGPGHCGACHTPRGFAYQEKAMQNDSPDYLAGGMIDGWHAKSLRGELGGLKTWSKEEIALFLKTGRTDRAAAYGPMADEVQNSSQYWSDEDVTSVAAYLKTLSPIPGEALNLPPKEDTTTDLLLSGKYRDLGAVLYVEHCAICHRRDGNGVPRIFPALNLNNAVIGDNADSVIQLILSGGETALTPYDRMAFTMPEFDYLSNEHIALIVNFIRNSWNNSGKTIKADDVERIRRHIESRSPNITSNEG</sequence>
<feature type="domain" description="Cytochrome c" evidence="11">
    <location>
        <begin position="191"/>
        <end position="303"/>
    </location>
</feature>
<dbReference type="GO" id="GO:0020037">
    <property type="term" value="F:heme binding"/>
    <property type="evidence" value="ECO:0007669"/>
    <property type="project" value="InterPro"/>
</dbReference>
<proteinExistence type="predicted"/>
<feature type="binding site" description="covalent" evidence="9">
    <location>
        <position position="206"/>
    </location>
    <ligand>
        <name>heme c</name>
        <dbReference type="ChEBI" id="CHEBI:61717"/>
        <label>2</label>
    </ligand>
</feature>
<keyword evidence="4 10" id="KW-0479">Metal-binding</keyword>
<dbReference type="GO" id="GO:0005506">
    <property type="term" value="F:iron ion binding"/>
    <property type="evidence" value="ECO:0007669"/>
    <property type="project" value="InterPro"/>
</dbReference>
<reference evidence="12 13" key="1">
    <citation type="journal article" date="2018" name="Genome Announc.">
        <title>Ignatzschineria cameli sp. nov., isolated from necrotic foot tissue of dromedaries (Camelus dromedarius) and associated maggots (Wohlfahrtia species) in Dubai.</title>
        <authorList>
            <person name="Tsang C.C."/>
            <person name="Tang J.Y."/>
            <person name="Fong J.Y."/>
            <person name="Kinne J."/>
            <person name="Lee H.H."/>
            <person name="Joseph M."/>
            <person name="Jose S."/>
            <person name="Schuster R.K."/>
            <person name="Tang Y."/>
            <person name="Sivakumar S."/>
            <person name="Chen J.H."/>
            <person name="Teng J.L."/>
            <person name="Lau S.K."/>
            <person name="Wernery U."/>
            <person name="Woo P.C."/>
        </authorList>
    </citation>
    <scope>NUCLEOTIDE SEQUENCE [LARGE SCALE GENOMIC DNA]</scope>
    <source>
        <strain evidence="12 13">KCTC 22643</strain>
    </source>
</reference>
<feature type="binding site" description="covalent" evidence="9">
    <location>
        <position position="340"/>
    </location>
    <ligand>
        <name>heme c</name>
        <dbReference type="ChEBI" id="CHEBI:61717"/>
        <label>3</label>
    </ligand>
</feature>
<comment type="subcellular location">
    <subcellularLocation>
        <location evidence="1">Cell membrane</location>
    </subcellularLocation>
</comment>
<keyword evidence="8" id="KW-0472">Membrane</keyword>
<feature type="binding site" description="axial binding residue" evidence="10">
    <location>
        <position position="344"/>
    </location>
    <ligand>
        <name>heme c</name>
        <dbReference type="ChEBI" id="CHEBI:61717"/>
        <label>3</label>
    </ligand>
    <ligandPart>
        <name>Fe</name>
        <dbReference type="ChEBI" id="CHEBI:18248"/>
    </ligandPart>
</feature>